<dbReference type="InterPro" id="IPR018062">
    <property type="entry name" value="HTH_AraC-typ_CS"/>
</dbReference>
<evidence type="ECO:0000259" key="4">
    <source>
        <dbReference type="PROSITE" id="PS01124"/>
    </source>
</evidence>
<dbReference type="InterPro" id="IPR009594">
    <property type="entry name" value="Tscrpt_reg_HTH_AraC_N"/>
</dbReference>
<dbReference type="Pfam" id="PF12833">
    <property type="entry name" value="HTH_18"/>
    <property type="match status" value="1"/>
</dbReference>
<name>A0A5E4YNK5_9BURK</name>
<dbReference type="RefSeq" id="WP_150623477.1">
    <property type="nucleotide sequence ID" value="NZ_CABPSM010000019.1"/>
</dbReference>
<evidence type="ECO:0000313" key="5">
    <source>
        <dbReference type="EMBL" id="VVE50399.1"/>
    </source>
</evidence>
<keyword evidence="2" id="KW-0238">DNA-binding</keyword>
<dbReference type="PROSITE" id="PS01124">
    <property type="entry name" value="HTH_ARAC_FAMILY_2"/>
    <property type="match status" value="1"/>
</dbReference>
<protein>
    <submittedName>
        <fullName evidence="5">AraC family transcriptional regulator</fullName>
    </submittedName>
</protein>
<dbReference type="PANTHER" id="PTHR43436:SF1">
    <property type="entry name" value="TRANSCRIPTIONAL REGULATORY PROTEIN"/>
    <property type="match status" value="1"/>
</dbReference>
<reference evidence="5 6" key="1">
    <citation type="submission" date="2019-08" db="EMBL/GenBank/DDBJ databases">
        <authorList>
            <person name="Peeters C."/>
        </authorList>
    </citation>
    <scope>NUCLEOTIDE SEQUENCE [LARGE SCALE GENOMIC DNA]</scope>
    <source>
        <strain evidence="5 6">LMG 31112</strain>
    </source>
</reference>
<sequence>MKALTQSSGRAEPIAHSSDGSLLQLARRYADAHINPEGVAPTLIDGIVILRETAASALQYAINKPLVAVVLQGEKRVTMGNRSFDFGAGQSLLISTDVPTVSQITKASLAAPYYSLVVELDAAIIAELVGEIGALPYVMDQPVRVDPTEAEVAEAALRLLKLLERPAALAVLGRQLVRELHFWLLSGQHGSAIRALGVTDSHTQRIARAISVIREQYAKPVRMETLANAAGMSLSGFHTHFRNITTLTPLQFQKQLRLLEARRCMLVEGTSITRAAHHVGYESVPQFTREYARMFGQPPARDIRQARMQTSASVLISTKS</sequence>
<dbReference type="PROSITE" id="PS00041">
    <property type="entry name" value="HTH_ARAC_FAMILY_1"/>
    <property type="match status" value="1"/>
</dbReference>
<dbReference type="EMBL" id="CABPSM010000019">
    <property type="protein sequence ID" value="VVE50399.1"/>
    <property type="molecule type" value="Genomic_DNA"/>
</dbReference>
<dbReference type="Proteomes" id="UP000343317">
    <property type="component" value="Unassembled WGS sequence"/>
</dbReference>
<dbReference type="GO" id="GO:0003700">
    <property type="term" value="F:DNA-binding transcription factor activity"/>
    <property type="evidence" value="ECO:0007669"/>
    <property type="project" value="InterPro"/>
</dbReference>
<dbReference type="PANTHER" id="PTHR43436">
    <property type="entry name" value="ARAC-FAMILY TRANSCRIPTIONAL REGULATOR"/>
    <property type="match status" value="1"/>
</dbReference>
<proteinExistence type="predicted"/>
<evidence type="ECO:0000256" key="3">
    <source>
        <dbReference type="ARBA" id="ARBA00023163"/>
    </source>
</evidence>
<keyword evidence="1" id="KW-0805">Transcription regulation</keyword>
<dbReference type="GO" id="GO:0043565">
    <property type="term" value="F:sequence-specific DNA binding"/>
    <property type="evidence" value="ECO:0007669"/>
    <property type="project" value="InterPro"/>
</dbReference>
<organism evidence="5 6">
    <name type="scientific">Pandoraea horticolens</name>
    <dbReference type="NCBI Taxonomy" id="2508298"/>
    <lineage>
        <taxon>Bacteria</taxon>
        <taxon>Pseudomonadati</taxon>
        <taxon>Pseudomonadota</taxon>
        <taxon>Betaproteobacteria</taxon>
        <taxon>Burkholderiales</taxon>
        <taxon>Burkholderiaceae</taxon>
        <taxon>Pandoraea</taxon>
    </lineage>
</organism>
<evidence type="ECO:0000256" key="2">
    <source>
        <dbReference type="ARBA" id="ARBA00023125"/>
    </source>
</evidence>
<accession>A0A5E4YNK5</accession>
<dbReference type="Pfam" id="PF06719">
    <property type="entry name" value="AraC_N"/>
    <property type="match status" value="1"/>
</dbReference>
<dbReference type="Gene3D" id="1.10.10.60">
    <property type="entry name" value="Homeodomain-like"/>
    <property type="match status" value="1"/>
</dbReference>
<evidence type="ECO:0000256" key="1">
    <source>
        <dbReference type="ARBA" id="ARBA00023015"/>
    </source>
</evidence>
<dbReference type="SUPFAM" id="SSF46689">
    <property type="entry name" value="Homeodomain-like"/>
    <property type="match status" value="2"/>
</dbReference>
<dbReference type="SMART" id="SM00342">
    <property type="entry name" value="HTH_ARAC"/>
    <property type="match status" value="1"/>
</dbReference>
<dbReference type="InterPro" id="IPR009057">
    <property type="entry name" value="Homeodomain-like_sf"/>
</dbReference>
<keyword evidence="6" id="KW-1185">Reference proteome</keyword>
<feature type="domain" description="HTH araC/xylS-type" evidence="4">
    <location>
        <begin position="207"/>
        <end position="305"/>
    </location>
</feature>
<dbReference type="InterPro" id="IPR018060">
    <property type="entry name" value="HTH_AraC"/>
</dbReference>
<keyword evidence="3" id="KW-0804">Transcription</keyword>
<evidence type="ECO:0000313" key="6">
    <source>
        <dbReference type="Proteomes" id="UP000343317"/>
    </source>
</evidence>
<dbReference type="AlphaFoldDB" id="A0A5E4YNK5"/>
<gene>
    <name evidence="5" type="ORF">PHO31112_04655</name>
</gene>